<dbReference type="OrthoDB" id="2102561at2759"/>
<evidence type="ECO:0000256" key="2">
    <source>
        <dbReference type="ARBA" id="ARBA00023002"/>
    </source>
</evidence>
<accession>A0A0F4ZK69</accession>
<comment type="similarity">
    <text evidence="1 3">Belongs to the short-chain dehydrogenases/reductases (SDR) family.</text>
</comment>
<evidence type="ECO:0000256" key="1">
    <source>
        <dbReference type="ARBA" id="ARBA00006484"/>
    </source>
</evidence>
<sequence>MSIKPGQKVALVTGCTPGGIGHEICIAYHNRGVHVIATARRPEVLSGLAEMGMTALQLDVTSSASIAACLAAVTKLTNGRLDYLVNNAGCRHVIPATDMDLDDVRRTYETNVFGVFAMVARFAPLLVAAQGQIVFMSSMASITPYVWGSIFCSTKGAINSYARTLRSEMKPFGVHVLVAMTGNVASTMDTGNSGREIPAGSLWEAVRDMFVWRVKFSQSQGKNTVATAEFAQGLVDSSLKGRGWLGGLVGGTPDVYWGGGHARAIWWASWFGDALLTPLVERKMRLGELMTRLADTRQKLIAGARTQ</sequence>
<name>A0A0F4ZK69_9PEZI</name>
<dbReference type="PANTHER" id="PTHR44169:SF6">
    <property type="entry name" value="NADPH-DEPENDENT 1-ACYLDIHYDROXYACETONE PHOSPHATE REDUCTASE"/>
    <property type="match status" value="1"/>
</dbReference>
<dbReference type="Pfam" id="PF00106">
    <property type="entry name" value="adh_short"/>
    <property type="match status" value="1"/>
</dbReference>
<gene>
    <name evidence="4" type="ORF">TD95_000827</name>
</gene>
<dbReference type="Proteomes" id="UP000033483">
    <property type="component" value="Unassembled WGS sequence"/>
</dbReference>
<comment type="caution">
    <text evidence="4">The sequence shown here is derived from an EMBL/GenBank/DDBJ whole genome shotgun (WGS) entry which is preliminary data.</text>
</comment>
<organism evidence="4 5">
    <name type="scientific">Thielaviopsis punctulata</name>
    <dbReference type="NCBI Taxonomy" id="72032"/>
    <lineage>
        <taxon>Eukaryota</taxon>
        <taxon>Fungi</taxon>
        <taxon>Dikarya</taxon>
        <taxon>Ascomycota</taxon>
        <taxon>Pezizomycotina</taxon>
        <taxon>Sordariomycetes</taxon>
        <taxon>Hypocreomycetidae</taxon>
        <taxon>Microascales</taxon>
        <taxon>Ceratocystidaceae</taxon>
        <taxon>Thielaviopsis</taxon>
    </lineage>
</organism>
<dbReference type="InterPro" id="IPR036291">
    <property type="entry name" value="NAD(P)-bd_dom_sf"/>
</dbReference>
<dbReference type="EMBL" id="LAEV01000350">
    <property type="protein sequence ID" value="KKA30610.1"/>
    <property type="molecule type" value="Genomic_DNA"/>
</dbReference>
<dbReference type="SUPFAM" id="SSF51735">
    <property type="entry name" value="NAD(P)-binding Rossmann-fold domains"/>
    <property type="match status" value="1"/>
</dbReference>
<evidence type="ECO:0000313" key="4">
    <source>
        <dbReference type="EMBL" id="KKA30610.1"/>
    </source>
</evidence>
<dbReference type="GO" id="GO:0000140">
    <property type="term" value="F:acylglycerone-phosphate reductase (NADP+) activity"/>
    <property type="evidence" value="ECO:0007669"/>
    <property type="project" value="TreeGrafter"/>
</dbReference>
<protein>
    <submittedName>
        <fullName evidence="4">Uncharacterized protein</fullName>
    </submittedName>
</protein>
<dbReference type="PRINTS" id="PR00081">
    <property type="entry name" value="GDHRDH"/>
</dbReference>
<dbReference type="GO" id="GO:0005783">
    <property type="term" value="C:endoplasmic reticulum"/>
    <property type="evidence" value="ECO:0007669"/>
    <property type="project" value="TreeGrafter"/>
</dbReference>
<reference evidence="4 5" key="1">
    <citation type="submission" date="2015-03" db="EMBL/GenBank/DDBJ databases">
        <authorList>
            <person name="Radwan O."/>
            <person name="Al-Naeli F.A."/>
            <person name="Rendon G.A."/>
            <person name="Fields C."/>
        </authorList>
    </citation>
    <scope>NUCLEOTIDE SEQUENCE [LARGE SCALE GENOMIC DNA]</scope>
    <source>
        <strain evidence="4">CR-DP1</strain>
    </source>
</reference>
<dbReference type="GO" id="GO:0005811">
    <property type="term" value="C:lipid droplet"/>
    <property type="evidence" value="ECO:0007669"/>
    <property type="project" value="TreeGrafter"/>
</dbReference>
<dbReference type="GO" id="GO:0019433">
    <property type="term" value="P:triglyceride catabolic process"/>
    <property type="evidence" value="ECO:0007669"/>
    <property type="project" value="TreeGrafter"/>
</dbReference>
<keyword evidence="2" id="KW-0560">Oxidoreductase</keyword>
<dbReference type="Gene3D" id="3.40.50.720">
    <property type="entry name" value="NAD(P)-binding Rossmann-like Domain"/>
    <property type="match status" value="1"/>
</dbReference>
<evidence type="ECO:0000256" key="3">
    <source>
        <dbReference type="RuleBase" id="RU000363"/>
    </source>
</evidence>
<dbReference type="PRINTS" id="PR00080">
    <property type="entry name" value="SDRFAMILY"/>
</dbReference>
<proteinExistence type="inferred from homology"/>
<dbReference type="PANTHER" id="PTHR44169">
    <property type="entry name" value="NADPH-DEPENDENT 1-ACYLDIHYDROXYACETONE PHOSPHATE REDUCTASE"/>
    <property type="match status" value="1"/>
</dbReference>
<dbReference type="AlphaFoldDB" id="A0A0F4ZK69"/>
<dbReference type="InterPro" id="IPR002347">
    <property type="entry name" value="SDR_fam"/>
</dbReference>
<dbReference type="GO" id="GO:0004806">
    <property type="term" value="F:triacylglycerol lipase activity"/>
    <property type="evidence" value="ECO:0007669"/>
    <property type="project" value="TreeGrafter"/>
</dbReference>
<dbReference type="GO" id="GO:0006654">
    <property type="term" value="P:phosphatidic acid biosynthetic process"/>
    <property type="evidence" value="ECO:0007669"/>
    <property type="project" value="TreeGrafter"/>
</dbReference>
<keyword evidence="5" id="KW-1185">Reference proteome</keyword>
<evidence type="ECO:0000313" key="5">
    <source>
        <dbReference type="Proteomes" id="UP000033483"/>
    </source>
</evidence>